<organism evidence="1">
    <name type="scientific">Kwoniella dejecticola CBS 10117</name>
    <dbReference type="NCBI Taxonomy" id="1296121"/>
    <lineage>
        <taxon>Eukaryota</taxon>
        <taxon>Fungi</taxon>
        <taxon>Dikarya</taxon>
        <taxon>Basidiomycota</taxon>
        <taxon>Agaricomycotina</taxon>
        <taxon>Tremellomycetes</taxon>
        <taxon>Tremellales</taxon>
        <taxon>Cryptococcaceae</taxon>
        <taxon>Kwoniella</taxon>
    </lineage>
</organism>
<dbReference type="EMBL" id="CP144530">
    <property type="protein sequence ID" value="WWC57573.1"/>
    <property type="molecule type" value="Genomic_DNA"/>
</dbReference>
<reference evidence="2" key="3">
    <citation type="submission" date="2024-02" db="EMBL/GenBank/DDBJ databases">
        <title>Comparative genomics of Cryptococcus and Kwoniella reveals pathogenesis evolution and contrasting modes of karyotype evolution via chromosome fusion or intercentromeric recombination.</title>
        <authorList>
            <person name="Coelho M.A."/>
            <person name="David-Palma M."/>
            <person name="Shea T."/>
            <person name="Bowers K."/>
            <person name="McGinley-Smith S."/>
            <person name="Mohammad A.W."/>
            <person name="Gnirke A."/>
            <person name="Yurkov A.M."/>
            <person name="Nowrousian M."/>
            <person name="Sun S."/>
            <person name="Cuomo C.A."/>
            <person name="Heitman J."/>
        </authorList>
    </citation>
    <scope>NUCLEOTIDE SEQUENCE</scope>
    <source>
        <strain evidence="2">CBS 10117</strain>
    </source>
</reference>
<dbReference type="GeneID" id="28963804"/>
<dbReference type="OrthoDB" id="2567426at2759"/>
<reference evidence="2" key="2">
    <citation type="submission" date="2013-07" db="EMBL/GenBank/DDBJ databases">
        <authorList>
            <consortium name="The Broad Institute Genome Sequencing Platform"/>
            <person name="Cuomo C."/>
            <person name="Litvintseva A."/>
            <person name="Chen Y."/>
            <person name="Heitman J."/>
            <person name="Sun S."/>
            <person name="Springer D."/>
            <person name="Dromer F."/>
            <person name="Young S.K."/>
            <person name="Zeng Q."/>
            <person name="Gargeya S."/>
            <person name="Fitzgerald M."/>
            <person name="Abouelleil A."/>
            <person name="Alvarado L."/>
            <person name="Berlin A.M."/>
            <person name="Chapman S.B."/>
            <person name="Dewar J."/>
            <person name="Goldberg J."/>
            <person name="Griggs A."/>
            <person name="Gujja S."/>
            <person name="Hansen M."/>
            <person name="Howarth C."/>
            <person name="Imamovic A."/>
            <person name="Larimer J."/>
            <person name="McCowan C."/>
            <person name="Murphy C."/>
            <person name="Pearson M."/>
            <person name="Priest M."/>
            <person name="Roberts A."/>
            <person name="Saif S."/>
            <person name="Shea T."/>
            <person name="Sykes S."/>
            <person name="Wortman J."/>
            <person name="Nusbaum C."/>
            <person name="Birren B."/>
        </authorList>
    </citation>
    <scope>NUCLEOTIDE SEQUENCE</scope>
    <source>
        <strain evidence="2">CBS 10117</strain>
    </source>
</reference>
<evidence type="ECO:0000313" key="1">
    <source>
        <dbReference type="EMBL" id="OBR88294.1"/>
    </source>
</evidence>
<dbReference type="RefSeq" id="XP_018266136.1">
    <property type="nucleotide sequence ID" value="XM_018403482.1"/>
</dbReference>
<accession>A0A1A6AE25</accession>
<name>A0A1A6AE25_9TREE</name>
<evidence type="ECO:0000313" key="3">
    <source>
        <dbReference type="Proteomes" id="UP000078595"/>
    </source>
</evidence>
<dbReference type="EMBL" id="KI894027">
    <property type="protein sequence ID" value="OBR88294.1"/>
    <property type="molecule type" value="Genomic_DNA"/>
</dbReference>
<evidence type="ECO:0000313" key="2">
    <source>
        <dbReference type="EMBL" id="WWC57573.1"/>
    </source>
</evidence>
<dbReference type="KEGG" id="kdj:28963804"/>
<keyword evidence="3" id="KW-1185">Reference proteome</keyword>
<protein>
    <submittedName>
        <fullName evidence="1">Uncharacterized protein</fullName>
    </submittedName>
</protein>
<dbReference type="AlphaFoldDB" id="A0A1A6AE25"/>
<dbReference type="Proteomes" id="UP000078595">
    <property type="component" value="Chromosome 1"/>
</dbReference>
<sequence length="385" mass="43722">MPEPALAKLIEATSNMVIARVPMSPQSKDPQDWNTYVSTFSLTTISPLEPVHHIIIAFLVDERSIALAQTSKKYYDQIIPPLYKNLSISEENFDGVFMGLIEDVANLPANTGPSVNQNECEPATIRKIGERKWKSLRSVKTLTLLDAYSADRFLKTTAKDFKSIFTEDWLHMTARKEDFGRIFVKVDHLKFSTKLISAFATQSLEPSVFSSDQMTDRTNTIKEIFFHCYPASSCFEWPREWALVEHPPISGPRLRPAEVIILQMISSSAAQSDRKDRVKLRFHVHPENLRRFLGALIHGMRDHDIMLDIDDTDPKQSMIAAMASFVLLRRSEHVLRGSQVTCLVRKARLRQTPAIIQRKVGIDVKAVSQIQLKAKEEFVCPCGHT</sequence>
<gene>
    <name evidence="1" type="ORF">I303_00105</name>
    <name evidence="2" type="ORF">I303_100105</name>
</gene>
<proteinExistence type="predicted"/>
<dbReference type="Pfam" id="PF12586">
    <property type="entry name" value="DUF3760"/>
    <property type="match status" value="1"/>
</dbReference>
<dbReference type="InterPro" id="IPR022235">
    <property type="entry name" value="DUF3760"/>
</dbReference>
<dbReference type="VEuPathDB" id="FungiDB:I303_00105"/>
<reference evidence="1" key="1">
    <citation type="submission" date="2013-07" db="EMBL/GenBank/DDBJ databases">
        <title>The Genome Sequence of Cryptococcus dejecticola CBS10117.</title>
        <authorList>
            <consortium name="The Broad Institute Genome Sequencing Platform"/>
            <person name="Cuomo C."/>
            <person name="Litvintseva A."/>
            <person name="Chen Y."/>
            <person name="Heitman J."/>
            <person name="Sun S."/>
            <person name="Springer D."/>
            <person name="Dromer F."/>
            <person name="Young S.K."/>
            <person name="Zeng Q."/>
            <person name="Gargeya S."/>
            <person name="Fitzgerald M."/>
            <person name="Abouelleil A."/>
            <person name="Alvarado L."/>
            <person name="Berlin A.M."/>
            <person name="Chapman S.B."/>
            <person name="Dewar J."/>
            <person name="Goldberg J."/>
            <person name="Griggs A."/>
            <person name="Gujja S."/>
            <person name="Hansen M."/>
            <person name="Howarth C."/>
            <person name="Imamovic A."/>
            <person name="Larimer J."/>
            <person name="McCowan C."/>
            <person name="Murphy C."/>
            <person name="Pearson M."/>
            <person name="Priest M."/>
            <person name="Roberts A."/>
            <person name="Saif S."/>
            <person name="Shea T."/>
            <person name="Sykes S."/>
            <person name="Wortman J."/>
            <person name="Nusbaum C."/>
            <person name="Birren B."/>
        </authorList>
    </citation>
    <scope>NUCLEOTIDE SEQUENCE [LARGE SCALE GENOMIC DNA]</scope>
    <source>
        <strain evidence="1">CBS 10117</strain>
    </source>
</reference>